<proteinExistence type="predicted"/>
<dbReference type="CDD" id="cd00063">
    <property type="entry name" value="FN3"/>
    <property type="match status" value="1"/>
</dbReference>
<gene>
    <name evidence="6" type="ORF">BJ986_002258</name>
</gene>
<dbReference type="SMART" id="SM00060">
    <property type="entry name" value="FN3"/>
    <property type="match status" value="2"/>
</dbReference>
<dbReference type="SUPFAM" id="SSF49265">
    <property type="entry name" value="Fibronectin type III"/>
    <property type="match status" value="2"/>
</dbReference>
<evidence type="ECO:0000256" key="2">
    <source>
        <dbReference type="ARBA" id="ARBA00023295"/>
    </source>
</evidence>
<dbReference type="PROSITE" id="PS50041">
    <property type="entry name" value="C_TYPE_LECTIN_2"/>
    <property type="match status" value="1"/>
</dbReference>
<dbReference type="Gene3D" id="2.60.40.10">
    <property type="entry name" value="Immunoglobulins"/>
    <property type="match status" value="2"/>
</dbReference>
<dbReference type="Pfam" id="PF00041">
    <property type="entry name" value="fn3"/>
    <property type="match status" value="1"/>
</dbReference>
<dbReference type="InterPro" id="IPR016186">
    <property type="entry name" value="C-type_lectin-like/link_sf"/>
</dbReference>
<keyword evidence="2" id="KW-0378">Hydrolase</keyword>
<dbReference type="PANTHER" id="PTHR13817">
    <property type="entry name" value="TITIN"/>
    <property type="match status" value="1"/>
</dbReference>
<accession>A0A852WJG8</accession>
<keyword evidence="3" id="KW-0624">Polysaccharide degradation</keyword>
<dbReference type="GO" id="GO:0016798">
    <property type="term" value="F:hydrolase activity, acting on glycosyl bonds"/>
    <property type="evidence" value="ECO:0007669"/>
    <property type="project" value="UniProtKB-KW"/>
</dbReference>
<sequence>MIGGLTPGSTYAVLVTATNAVGTGPDGWSAADPNRPNAVYNAVNGHWYEGVIDVGISWDNAMANAAGLSLNRQAGFLGAITSRAEDDFVISSVTPQVAAAGDHLWVGAADTGPSSPTAAHTWQWRTGSERGKIFATCPASPEARNACVPNDTDGWNRTVWPCFEPDSDNKLWPHVRLLIRSINVNSCTRPGDFTAADLYEPNSPFPSVPATGGYLVEWAPPSSVTIPSTPDQVIGLRQQRLTGNSAQITWNAPPSNGAAIVHYILRVSSNDGASWTQTVTPSANPTATLTGVPDASARLVQIAGVNSAGQGPWSQGILVTGAGTRPMAMDIRTSSGAAVVGGAISWEMIPRTAYSSVTYGLTSAGTITFPAAPAGTAKVTVTTGQMPDGTLVSGSWLTTLGYDATHLQLPPPPDPGTAHRIHVALPGGLPAANASVVIHGLSATASASGFTFTVPGALAGGLTGPDGSFTAIGYGTGSLSATVTYDDGAITQLQTVDITGPDTYVTMELAPYVAPVLTATNASAGAAVNVTLSATLPAPAAAGTSSLASVPRLSGIQVTAILPPGATVGSCGARLTGYTSSTGRVTLRLCANHSGQIRFKVVGAFTGRATTLYVKGAPSLPARGVRASSPVLGRASVGWLTPEYTGGAPISRYRVVLSCAGLPTVVRDLTGHKSNTGAWVAPVPAITINGLAHSHRYSVSVYVVTAYGTSLASSTTVPVA</sequence>
<evidence type="ECO:0000256" key="3">
    <source>
        <dbReference type="ARBA" id="ARBA00023326"/>
    </source>
</evidence>
<dbReference type="Proteomes" id="UP000573599">
    <property type="component" value="Unassembled WGS sequence"/>
</dbReference>
<dbReference type="InterPro" id="IPR050964">
    <property type="entry name" value="Striated_Muscle_Regulatory"/>
</dbReference>
<keyword evidence="1" id="KW-0677">Repeat</keyword>
<feature type="domain" description="C-type lectin" evidence="4">
    <location>
        <begin position="43"/>
        <end position="156"/>
    </location>
</feature>
<evidence type="ECO:0000259" key="5">
    <source>
        <dbReference type="PROSITE" id="PS50853"/>
    </source>
</evidence>
<organism evidence="6 7">
    <name type="scientific">Pedococcus badiiscoriae</name>
    <dbReference type="NCBI Taxonomy" id="642776"/>
    <lineage>
        <taxon>Bacteria</taxon>
        <taxon>Bacillati</taxon>
        <taxon>Actinomycetota</taxon>
        <taxon>Actinomycetes</taxon>
        <taxon>Micrococcales</taxon>
        <taxon>Intrasporangiaceae</taxon>
        <taxon>Pedococcus</taxon>
    </lineage>
</organism>
<evidence type="ECO:0000313" key="6">
    <source>
        <dbReference type="EMBL" id="NYG07771.1"/>
    </source>
</evidence>
<dbReference type="GO" id="GO:0000272">
    <property type="term" value="P:polysaccharide catabolic process"/>
    <property type="evidence" value="ECO:0007669"/>
    <property type="project" value="UniProtKB-KW"/>
</dbReference>
<keyword evidence="3" id="KW-0119">Carbohydrate metabolism</keyword>
<dbReference type="InterPro" id="IPR003961">
    <property type="entry name" value="FN3_dom"/>
</dbReference>
<dbReference type="EMBL" id="JACCAB010000001">
    <property type="protein sequence ID" value="NYG07771.1"/>
    <property type="molecule type" value="Genomic_DNA"/>
</dbReference>
<name>A0A852WJG8_9MICO</name>
<feature type="domain" description="Fibronectin type-III" evidence="5">
    <location>
        <begin position="232"/>
        <end position="327"/>
    </location>
</feature>
<dbReference type="Gene3D" id="3.10.100.10">
    <property type="entry name" value="Mannose-Binding Protein A, subunit A"/>
    <property type="match status" value="1"/>
</dbReference>
<comment type="caution">
    <text evidence="6">The sequence shown here is derived from an EMBL/GenBank/DDBJ whole genome shotgun (WGS) entry which is preliminary data.</text>
</comment>
<protein>
    <recommendedName>
        <fullName evidence="8">Fibronectin type III domain-containing protein</fullName>
    </recommendedName>
</protein>
<evidence type="ECO:0008006" key="8">
    <source>
        <dbReference type="Google" id="ProtNLM"/>
    </source>
</evidence>
<keyword evidence="7" id="KW-1185">Reference proteome</keyword>
<evidence type="ECO:0000313" key="7">
    <source>
        <dbReference type="Proteomes" id="UP000573599"/>
    </source>
</evidence>
<dbReference type="AlphaFoldDB" id="A0A852WJG8"/>
<dbReference type="InterPro" id="IPR013783">
    <property type="entry name" value="Ig-like_fold"/>
</dbReference>
<reference evidence="6 7" key="1">
    <citation type="submission" date="2020-07" db="EMBL/GenBank/DDBJ databases">
        <title>Sequencing the genomes of 1000 actinobacteria strains.</title>
        <authorList>
            <person name="Klenk H.-P."/>
        </authorList>
    </citation>
    <scope>NUCLEOTIDE SEQUENCE [LARGE SCALE GENOMIC DNA]</scope>
    <source>
        <strain evidence="6 7">DSM 23987</strain>
    </source>
</reference>
<feature type="domain" description="Fibronectin type-III" evidence="5">
    <location>
        <begin position="617"/>
        <end position="720"/>
    </location>
</feature>
<dbReference type="PROSITE" id="PS50853">
    <property type="entry name" value="FN3"/>
    <property type="match status" value="2"/>
</dbReference>
<evidence type="ECO:0000256" key="1">
    <source>
        <dbReference type="ARBA" id="ARBA00022737"/>
    </source>
</evidence>
<dbReference type="PANTHER" id="PTHR13817:SF166">
    <property type="entry name" value="NEURONAL IGCAM-RELATED"/>
    <property type="match status" value="1"/>
</dbReference>
<evidence type="ECO:0000259" key="4">
    <source>
        <dbReference type="PROSITE" id="PS50041"/>
    </source>
</evidence>
<dbReference type="InterPro" id="IPR001304">
    <property type="entry name" value="C-type_lectin-like"/>
</dbReference>
<keyword evidence="2" id="KW-0326">Glycosidase</keyword>
<dbReference type="InterPro" id="IPR036116">
    <property type="entry name" value="FN3_sf"/>
</dbReference>